<keyword evidence="3" id="KW-1185">Reference proteome</keyword>
<dbReference type="AlphaFoldDB" id="A0AAP0IXH8"/>
<feature type="compositionally biased region" description="Basic and acidic residues" evidence="1">
    <location>
        <begin position="32"/>
        <end position="42"/>
    </location>
</feature>
<accession>A0AAP0IXH8</accession>
<evidence type="ECO:0000313" key="2">
    <source>
        <dbReference type="EMBL" id="KAK9123619.1"/>
    </source>
</evidence>
<dbReference type="EMBL" id="JBBNAE010000005">
    <property type="protein sequence ID" value="KAK9123619.1"/>
    <property type="molecule type" value="Genomic_DNA"/>
</dbReference>
<feature type="region of interest" description="Disordered" evidence="1">
    <location>
        <begin position="1"/>
        <end position="42"/>
    </location>
</feature>
<proteinExistence type="predicted"/>
<protein>
    <submittedName>
        <fullName evidence="2">Uncharacterized protein</fullName>
    </submittedName>
</protein>
<dbReference type="Proteomes" id="UP001417504">
    <property type="component" value="Unassembled WGS sequence"/>
</dbReference>
<comment type="caution">
    <text evidence="2">The sequence shown here is derived from an EMBL/GenBank/DDBJ whole genome shotgun (WGS) entry which is preliminary data.</text>
</comment>
<evidence type="ECO:0000313" key="3">
    <source>
        <dbReference type="Proteomes" id="UP001417504"/>
    </source>
</evidence>
<evidence type="ECO:0000256" key="1">
    <source>
        <dbReference type="SAM" id="MobiDB-lite"/>
    </source>
</evidence>
<name>A0AAP0IXH8_9MAGN</name>
<reference evidence="2 3" key="1">
    <citation type="submission" date="2024-01" db="EMBL/GenBank/DDBJ databases">
        <title>Genome assemblies of Stephania.</title>
        <authorList>
            <person name="Yang L."/>
        </authorList>
    </citation>
    <scope>NUCLEOTIDE SEQUENCE [LARGE SCALE GENOMIC DNA]</scope>
    <source>
        <strain evidence="2">QJT</strain>
        <tissue evidence="2">Leaf</tissue>
    </source>
</reference>
<sequence length="235" mass="26792">MPAPPTTTSPTASDEGKAGSQVAGASQAPQRRGTDPPPEDRIPITLIAKDTMSKVFKWGMIPEGYCWKSGPDYHKDQYLCKWKTRALERTLTLNDLYLHLHMKNHDGVTFIDTISAQLKRRRQELTQATPDHPVDEMALYYDMVGDCPKGRVYSIGSLGNRKRSYDELGASTSQKAMVPRSKFDNIADQLRQEQQQQVQMDPVDPLQHDNIDRERKDWVVETDWRYLGDKQLGET</sequence>
<organism evidence="2 3">
    <name type="scientific">Stephania japonica</name>
    <dbReference type="NCBI Taxonomy" id="461633"/>
    <lineage>
        <taxon>Eukaryota</taxon>
        <taxon>Viridiplantae</taxon>
        <taxon>Streptophyta</taxon>
        <taxon>Embryophyta</taxon>
        <taxon>Tracheophyta</taxon>
        <taxon>Spermatophyta</taxon>
        <taxon>Magnoliopsida</taxon>
        <taxon>Ranunculales</taxon>
        <taxon>Menispermaceae</taxon>
        <taxon>Menispermoideae</taxon>
        <taxon>Cissampelideae</taxon>
        <taxon>Stephania</taxon>
    </lineage>
</organism>
<gene>
    <name evidence="2" type="ORF">Sjap_013221</name>
</gene>